<dbReference type="PANTHER" id="PTHR23316">
    <property type="entry name" value="IMPORTIN ALPHA"/>
    <property type="match status" value="1"/>
</dbReference>
<evidence type="ECO:0000259" key="10">
    <source>
        <dbReference type="PROSITE" id="PS50081"/>
    </source>
</evidence>
<dbReference type="Pfam" id="PF03107">
    <property type="entry name" value="C1_2"/>
    <property type="match status" value="5"/>
</dbReference>
<name>A0A9W7HM99_HIBTR</name>
<dbReference type="EMBL" id="BSYR01000016">
    <property type="protein sequence ID" value="GMI79373.1"/>
    <property type="molecule type" value="Genomic_DNA"/>
</dbReference>
<sequence length="1183" mass="135176">MDIKLSCNHLSYLSERYAAEIQLERCEECGGRVSGMAFTCMRCCVWLHGSCVDKMLHVLPQQIMHPLHLHHQLQLDSNNFDFICDRCMYISVGYRYRCSSCNFNLDLDCASSVNDELPKDQGLPRFKDGKKMTILHYSHGHSLSIFKYRKIREQDYTCVWCEKRLSEVCCGCTECEFYLHSTCRDKIPRRLSHPFHPGHPLRLSYIPGYCSACGMIIPAFSPCYMCEMCDFRLDCFRCSKLLPTQKLGCHDHLLTYFNFLGKGHEGQDFYCKACDKPCGGASVYRCMQCHFSFHLRCVVPSSAEHRYHRHPLLLKNTIKEDDSEEYYCDICEKERNPKHPVYFCQSCTFITHIECVLDEDNVSSSSARSMENKALVVNEIEHNEETNAIRTLMQPIFHSHQMYEVTEEFKGNRFCYGCRLLLDGPSYFCKTCHEFYLHEKCAKLPYEIQHPFHSAHPLNLYTSYRPGIGRLITCDECKVICLGFIYFCELCNFKLDVKCAALITHNTRVSPGKEGERVTELQHRFHTHRLVLGYCHDPINEIKCTICELPILGPAYFCPDHLCNYILHESCLTLPQMIQVPFHPEHMLVFRLFHIQSNPQCYACPLNLKSFTFAYNCEHCHLNLHPVCANSLKRPLKCESHLDDLYYFGPDYQLLCANYDPSWATLFICDECEKSCQGEAFYRCIQCQVNFHLSCIPIPEIVNSKYHIHPLVLKDSFVEDDSGKYYCDFCEEERNPKDHVYYCQECDVKTIAHIECVLAEVEDNMVESRKNRPQRSLQKKRHEGLQAQPMPASLHSAIDRKLENFPAMVAGIWTDDRNLQLEAATQFKKLLSDRNPPNDEVIRAGVIPRFVELLTKDDFPQLQYVVALALNIIASGASENKKVLIDHGVVPIFVKLLGSPSDDIREHAAWGLGNIALNCHTSRDLVLSHGALLPLLALLNEHANFSLVRQASWTLSNLCTGRPAPPFDQVKPALPTLARLIHSDNEEVLVHACRALYDLSSGTDDQIQAVIEAGVCGSLVELLLHPSPYVLTFALGTIANFFSVDDMQTQAIFEANTIVRVVALLRNDDIDVKREAARAIRNATWRGTRDQIKFLVCQGCIKPLCDLLICPDPETVADCLGAIINILWAGEADETMGTTGGANIYVQTIEEARGREKIENLKSHDNTEVSETAVEILETYWRE</sequence>
<dbReference type="SMART" id="SM00185">
    <property type="entry name" value="ARM"/>
    <property type="match status" value="7"/>
</dbReference>
<dbReference type="PROSITE" id="PS50176">
    <property type="entry name" value="ARM_REPEAT"/>
    <property type="match status" value="3"/>
</dbReference>
<dbReference type="InterPro" id="IPR001965">
    <property type="entry name" value="Znf_PHD"/>
</dbReference>
<comment type="similarity">
    <text evidence="1">Belongs to the importin alpha family.</text>
</comment>
<protein>
    <recommendedName>
        <fullName evidence="10">Phorbol-ester/DAG-type domain-containing protein</fullName>
    </recommendedName>
</protein>
<dbReference type="InterPro" id="IPR004146">
    <property type="entry name" value="DC1"/>
</dbReference>
<accession>A0A9W7HM99</accession>
<proteinExistence type="inferred from homology"/>
<dbReference type="SUPFAM" id="SSF57889">
    <property type="entry name" value="Cysteine-rich domain"/>
    <property type="match status" value="8"/>
</dbReference>
<dbReference type="InterPro" id="IPR016024">
    <property type="entry name" value="ARM-type_fold"/>
</dbReference>
<dbReference type="Pfam" id="PF16186">
    <property type="entry name" value="Arm_3"/>
    <property type="match status" value="1"/>
</dbReference>
<dbReference type="InterPro" id="IPR011989">
    <property type="entry name" value="ARM-like"/>
</dbReference>
<reference evidence="11" key="1">
    <citation type="submission" date="2023-05" db="EMBL/GenBank/DDBJ databases">
        <title>Genome and transcriptome analyses reveal genes involved in the formation of fine ridges on petal epidermal cells in Hibiscus trionum.</title>
        <authorList>
            <person name="Koshimizu S."/>
            <person name="Masuda S."/>
            <person name="Ishii T."/>
            <person name="Shirasu K."/>
            <person name="Hoshino A."/>
            <person name="Arita M."/>
        </authorList>
    </citation>
    <scope>NUCLEOTIDE SEQUENCE</scope>
    <source>
        <strain evidence="11">Hamamatsu line</strain>
    </source>
</reference>
<dbReference type="SUPFAM" id="SSF48371">
    <property type="entry name" value="ARM repeat"/>
    <property type="match status" value="1"/>
</dbReference>
<keyword evidence="3" id="KW-0479">Metal-binding</keyword>
<evidence type="ECO:0000256" key="3">
    <source>
        <dbReference type="ARBA" id="ARBA00022723"/>
    </source>
</evidence>
<evidence type="ECO:0000256" key="5">
    <source>
        <dbReference type="ARBA" id="ARBA00022771"/>
    </source>
</evidence>
<dbReference type="SMART" id="SM00249">
    <property type="entry name" value="PHD"/>
    <property type="match status" value="5"/>
</dbReference>
<dbReference type="Gene3D" id="1.25.10.10">
    <property type="entry name" value="Leucine-rich Repeat Variant"/>
    <property type="match status" value="1"/>
</dbReference>
<comment type="caution">
    <text evidence="11">The sequence shown here is derived from an EMBL/GenBank/DDBJ whole genome shotgun (WGS) entry which is preliminary data.</text>
</comment>
<evidence type="ECO:0000256" key="2">
    <source>
        <dbReference type="ARBA" id="ARBA00022448"/>
    </source>
</evidence>
<feature type="domain" description="Phorbol-ester/DAG-type" evidence="10">
    <location>
        <begin position="585"/>
        <end position="638"/>
    </location>
</feature>
<gene>
    <name evidence="11" type="ORF">HRI_001606600</name>
</gene>
<keyword evidence="2" id="KW-0813">Transport</keyword>
<evidence type="ECO:0000256" key="4">
    <source>
        <dbReference type="ARBA" id="ARBA00022737"/>
    </source>
</evidence>
<feature type="repeat" description="ARM" evidence="8">
    <location>
        <begin position="845"/>
        <end position="888"/>
    </location>
</feature>
<dbReference type="InterPro" id="IPR002652">
    <property type="entry name" value="Importin-a_IBB"/>
</dbReference>
<evidence type="ECO:0000313" key="11">
    <source>
        <dbReference type="EMBL" id="GMI79373.1"/>
    </source>
</evidence>
<feature type="region of interest" description="Disordered" evidence="9">
    <location>
        <begin position="768"/>
        <end position="788"/>
    </location>
</feature>
<dbReference type="Proteomes" id="UP001165190">
    <property type="component" value="Unassembled WGS sequence"/>
</dbReference>
<dbReference type="GO" id="GO:0008270">
    <property type="term" value="F:zinc ion binding"/>
    <property type="evidence" value="ECO:0007669"/>
    <property type="project" value="UniProtKB-KW"/>
</dbReference>
<dbReference type="InterPro" id="IPR000225">
    <property type="entry name" value="Armadillo"/>
</dbReference>
<keyword evidence="7" id="KW-0653">Protein transport</keyword>
<dbReference type="InterPro" id="IPR046349">
    <property type="entry name" value="C1-like_sf"/>
</dbReference>
<evidence type="ECO:0000256" key="6">
    <source>
        <dbReference type="ARBA" id="ARBA00022833"/>
    </source>
</evidence>
<evidence type="ECO:0000256" key="1">
    <source>
        <dbReference type="ARBA" id="ARBA00010394"/>
    </source>
</evidence>
<keyword evidence="6" id="KW-0862">Zinc</keyword>
<dbReference type="InterPro" id="IPR002219">
    <property type="entry name" value="PKC_DAG/PE"/>
</dbReference>
<evidence type="ECO:0000256" key="8">
    <source>
        <dbReference type="PROSITE-ProRule" id="PRU00259"/>
    </source>
</evidence>
<feature type="repeat" description="ARM" evidence="8">
    <location>
        <begin position="972"/>
        <end position="1014"/>
    </location>
</feature>
<feature type="repeat" description="ARM" evidence="8">
    <location>
        <begin position="888"/>
        <end position="930"/>
    </location>
</feature>
<keyword evidence="5" id="KW-0863">Zinc-finger</keyword>
<keyword evidence="12" id="KW-1185">Reference proteome</keyword>
<dbReference type="PROSITE" id="PS50081">
    <property type="entry name" value="ZF_DAG_PE_2"/>
    <property type="match status" value="1"/>
</dbReference>
<feature type="compositionally biased region" description="Basic residues" evidence="9">
    <location>
        <begin position="771"/>
        <end position="782"/>
    </location>
</feature>
<dbReference type="Pfam" id="PF00514">
    <property type="entry name" value="Arm"/>
    <property type="match status" value="5"/>
</dbReference>
<dbReference type="SMART" id="SM00109">
    <property type="entry name" value="C1"/>
    <property type="match status" value="6"/>
</dbReference>
<evidence type="ECO:0000313" key="12">
    <source>
        <dbReference type="Proteomes" id="UP001165190"/>
    </source>
</evidence>
<dbReference type="OrthoDB" id="938199at2759"/>
<dbReference type="GO" id="GO:0061608">
    <property type="term" value="F:nuclear import signal receptor activity"/>
    <property type="evidence" value="ECO:0007669"/>
    <property type="project" value="InterPro"/>
</dbReference>
<dbReference type="AlphaFoldDB" id="A0A9W7HM99"/>
<keyword evidence="4" id="KW-0677">Repeat</keyword>
<organism evidence="11 12">
    <name type="scientific">Hibiscus trionum</name>
    <name type="common">Flower of an hour</name>
    <dbReference type="NCBI Taxonomy" id="183268"/>
    <lineage>
        <taxon>Eukaryota</taxon>
        <taxon>Viridiplantae</taxon>
        <taxon>Streptophyta</taxon>
        <taxon>Embryophyta</taxon>
        <taxon>Tracheophyta</taxon>
        <taxon>Spermatophyta</taxon>
        <taxon>Magnoliopsida</taxon>
        <taxon>eudicotyledons</taxon>
        <taxon>Gunneridae</taxon>
        <taxon>Pentapetalae</taxon>
        <taxon>rosids</taxon>
        <taxon>malvids</taxon>
        <taxon>Malvales</taxon>
        <taxon>Malvaceae</taxon>
        <taxon>Malvoideae</taxon>
        <taxon>Hibiscus</taxon>
    </lineage>
</organism>
<evidence type="ECO:0000256" key="7">
    <source>
        <dbReference type="ARBA" id="ARBA00022927"/>
    </source>
</evidence>
<dbReference type="GO" id="GO:0006606">
    <property type="term" value="P:protein import into nucleus"/>
    <property type="evidence" value="ECO:0007669"/>
    <property type="project" value="InterPro"/>
</dbReference>
<evidence type="ECO:0000256" key="9">
    <source>
        <dbReference type="SAM" id="MobiDB-lite"/>
    </source>
</evidence>
<dbReference type="Pfam" id="PF01749">
    <property type="entry name" value="IBB"/>
    <property type="match status" value="1"/>
</dbReference>
<dbReference type="InterPro" id="IPR032413">
    <property type="entry name" value="Arm_3"/>
</dbReference>